<dbReference type="Pfam" id="PF00302">
    <property type="entry name" value="CAT"/>
    <property type="match status" value="1"/>
</dbReference>
<dbReference type="KEGG" id="mod:AS202_06965"/>
<dbReference type="InterPro" id="IPR023213">
    <property type="entry name" value="CAT-like_dom_sf"/>
</dbReference>
<name>A0A0S7EB10_9FLAO</name>
<protein>
    <submittedName>
        <fullName evidence="1">Chloramphenicol acetyltransferase</fullName>
    </submittedName>
</protein>
<dbReference type="GeneID" id="66974531"/>
<proteinExistence type="predicted"/>
<evidence type="ECO:0000313" key="1">
    <source>
        <dbReference type="EMBL" id="ALU25897.1"/>
    </source>
</evidence>
<dbReference type="Proteomes" id="UP000069030">
    <property type="component" value="Chromosome"/>
</dbReference>
<sequence length="208" mass="24160">MRTKIDTTQWERGEQYAFFKQFTEPFFGITVQVDCTTVYNRAKANEDSFFLTYLYDALRAANEVEAFRYRIVDNEVYLYDEVHASPTINRPNGTFGFAYMNYYADKQTFFAEAKSEIESVQQSTSLLPASNSENVLHISALPWLDFTSMSHARNFDFPDSCPKISFGKVMEENGRKRMAVSIHGHHALMDGYHVSQFVERFQELLNEQ</sequence>
<organism evidence="1 2">
    <name type="scientific">Myroides odoratimimus</name>
    <dbReference type="NCBI Taxonomy" id="76832"/>
    <lineage>
        <taxon>Bacteria</taxon>
        <taxon>Pseudomonadati</taxon>
        <taxon>Bacteroidota</taxon>
        <taxon>Flavobacteriia</taxon>
        <taxon>Flavobacteriales</taxon>
        <taxon>Flavobacteriaceae</taxon>
        <taxon>Myroides</taxon>
    </lineage>
</organism>
<gene>
    <name evidence="1" type="ORF">AS202_06965</name>
</gene>
<dbReference type="SUPFAM" id="SSF52777">
    <property type="entry name" value="CoA-dependent acyltransferases"/>
    <property type="match status" value="1"/>
</dbReference>
<dbReference type="SMART" id="SM01059">
    <property type="entry name" value="CAT"/>
    <property type="match status" value="1"/>
</dbReference>
<dbReference type="AlphaFoldDB" id="A0A0S7EB10"/>
<dbReference type="RefSeq" id="WP_006257612.1">
    <property type="nucleotide sequence ID" value="NZ_BCMQ01000001.1"/>
</dbReference>
<dbReference type="EMBL" id="CP013690">
    <property type="protein sequence ID" value="ALU25897.1"/>
    <property type="molecule type" value="Genomic_DNA"/>
</dbReference>
<dbReference type="InterPro" id="IPR001707">
    <property type="entry name" value="Cmp_AcTrfase"/>
</dbReference>
<dbReference type="PANTHER" id="PTHR38474">
    <property type="entry name" value="SLR0299 PROTEIN"/>
    <property type="match status" value="1"/>
</dbReference>
<dbReference type="eggNOG" id="COG4845">
    <property type="taxonomic scope" value="Bacteria"/>
</dbReference>
<accession>A0A0S7EB10</accession>
<dbReference type="Gene3D" id="3.30.559.10">
    <property type="entry name" value="Chloramphenicol acetyltransferase-like domain"/>
    <property type="match status" value="1"/>
</dbReference>
<dbReference type="PANTHER" id="PTHR38474:SF1">
    <property type="entry name" value="SLR0299 PROTEIN"/>
    <property type="match status" value="1"/>
</dbReference>
<dbReference type="PIRSF" id="PIRSF000440">
    <property type="entry name" value="CAT"/>
    <property type="match status" value="1"/>
</dbReference>
<dbReference type="GO" id="GO:0008811">
    <property type="term" value="F:chloramphenicol O-acetyltransferase activity"/>
    <property type="evidence" value="ECO:0007669"/>
    <property type="project" value="InterPro"/>
</dbReference>
<reference evidence="1 2" key="1">
    <citation type="journal article" date="2016" name="J. Zhejiang Univ. Sci. B">
        <title>Antibiotic resistance mechanisms of Myroides sp.</title>
        <authorList>
            <person name="Hu S."/>
            <person name="Yuan S."/>
            <person name="Qu H."/>
            <person name="Jiang T."/>
            <person name="Zhou Y."/>
            <person name="Wang M."/>
            <person name="Ming D."/>
        </authorList>
    </citation>
    <scope>NUCLEOTIDE SEQUENCE [LARGE SCALE GENOMIC DNA]</scope>
    <source>
        <strain evidence="1 2">PR63039</strain>
    </source>
</reference>
<evidence type="ECO:0000313" key="2">
    <source>
        <dbReference type="Proteomes" id="UP000069030"/>
    </source>
</evidence>